<dbReference type="PANTHER" id="PTHR43586:SF8">
    <property type="entry name" value="CYSTEINE DESULFURASE 1, CHLOROPLASTIC"/>
    <property type="match status" value="1"/>
</dbReference>
<dbReference type="SUPFAM" id="SSF53383">
    <property type="entry name" value="PLP-dependent transferases"/>
    <property type="match status" value="1"/>
</dbReference>
<evidence type="ECO:0000313" key="8">
    <source>
        <dbReference type="EMBL" id="CAB4808392.1"/>
    </source>
</evidence>
<dbReference type="EMBL" id="CAFBOG010000009">
    <property type="protein sequence ID" value="CAB4969167.1"/>
    <property type="molecule type" value="Genomic_DNA"/>
</dbReference>
<dbReference type="EMBL" id="CAEZXS010000030">
    <property type="protein sequence ID" value="CAB4690789.1"/>
    <property type="molecule type" value="Genomic_DNA"/>
</dbReference>
<evidence type="ECO:0000256" key="1">
    <source>
        <dbReference type="ARBA" id="ARBA00001933"/>
    </source>
</evidence>
<dbReference type="NCBIfam" id="TIGR01979">
    <property type="entry name" value="sufS"/>
    <property type="match status" value="1"/>
</dbReference>
<organism evidence="9">
    <name type="scientific">freshwater metagenome</name>
    <dbReference type="NCBI Taxonomy" id="449393"/>
    <lineage>
        <taxon>unclassified sequences</taxon>
        <taxon>metagenomes</taxon>
        <taxon>ecological metagenomes</taxon>
    </lineage>
</organism>
<dbReference type="GO" id="GO:0006534">
    <property type="term" value="P:cysteine metabolic process"/>
    <property type="evidence" value="ECO:0007669"/>
    <property type="project" value="InterPro"/>
</dbReference>
<evidence type="ECO:0000313" key="7">
    <source>
        <dbReference type="EMBL" id="CAB4690789.1"/>
    </source>
</evidence>
<dbReference type="AlphaFoldDB" id="A0A6J7LLT8"/>
<comment type="cofactor">
    <cofactor evidence="1">
        <name>pyridoxal 5'-phosphate</name>
        <dbReference type="ChEBI" id="CHEBI:597326"/>
    </cofactor>
</comment>
<dbReference type="InterPro" id="IPR000192">
    <property type="entry name" value="Aminotrans_V_dom"/>
</dbReference>
<name>A0A6J7LLT8_9ZZZZ</name>
<dbReference type="EMBL" id="CAFBPW010000042">
    <property type="protein sequence ID" value="CAB5030400.1"/>
    <property type="molecule type" value="Genomic_DNA"/>
</dbReference>
<dbReference type="Gene3D" id="3.40.640.10">
    <property type="entry name" value="Type I PLP-dependent aspartate aminotransferase-like (Major domain)"/>
    <property type="match status" value="1"/>
</dbReference>
<evidence type="ECO:0000313" key="9">
    <source>
        <dbReference type="EMBL" id="CAB4969167.1"/>
    </source>
</evidence>
<dbReference type="InterPro" id="IPR015422">
    <property type="entry name" value="PyrdxlP-dep_Trfase_small"/>
</dbReference>
<dbReference type="EMBL" id="CAFAAQ010000078">
    <property type="protein sequence ID" value="CAB4808392.1"/>
    <property type="molecule type" value="Genomic_DNA"/>
</dbReference>
<dbReference type="GO" id="GO:0031071">
    <property type="term" value="F:cysteine desulfurase activity"/>
    <property type="evidence" value="ECO:0007669"/>
    <property type="project" value="UniProtKB-EC"/>
</dbReference>
<evidence type="ECO:0000313" key="10">
    <source>
        <dbReference type="EMBL" id="CAB5030400.1"/>
    </source>
</evidence>
<gene>
    <name evidence="7" type="ORF">UFOPK2582_00399</name>
    <name evidence="8" type="ORF">UFOPK3046_00983</name>
    <name evidence="9" type="ORF">UFOPK3914_00201</name>
    <name evidence="10" type="ORF">UFOPK4173_00552</name>
    <name evidence="11" type="ORF">UFOPK4354_01056</name>
</gene>
<comment type="catalytic activity">
    <reaction evidence="5">
        <text>(sulfur carrier)-H + L-cysteine = (sulfur carrier)-SH + L-alanine</text>
        <dbReference type="Rhea" id="RHEA:43892"/>
        <dbReference type="Rhea" id="RHEA-COMP:14737"/>
        <dbReference type="Rhea" id="RHEA-COMP:14739"/>
        <dbReference type="ChEBI" id="CHEBI:29917"/>
        <dbReference type="ChEBI" id="CHEBI:35235"/>
        <dbReference type="ChEBI" id="CHEBI:57972"/>
        <dbReference type="ChEBI" id="CHEBI:64428"/>
        <dbReference type="EC" id="2.8.1.7"/>
    </reaction>
</comment>
<sequence>MAIDQSEVEQHVPGEFDVLRIKSDFPILSRTVHDKPLVFLDSAASSQKPRSVLQAMDTYYETINANVHRAAYTLAEEATNAMEAARSKVAAFIGATDANEVVFTKNATESINLIARSWGVANLEPGDAILLTHLEHHANIVPWQQLAAERELEIRWIPLTADCQLDLRNLDSLLDGVKIVSLTSMSNVVGTITPVRAIADAAHAAGAVVAVDACQSVPHLPTDVHQLGADFLSFSGHKLLGPTGIGVLWARKELLAAMPPFLGGGGMILDVRLDGFVAAEAPHKFEAGTPPIAEIIGLGAAIDYLNNLGMEAVRQHEMALTAFALEHLSNRFGDRISLYGPQSAELRGGAMSFAFDDIHPHDLSQVLDQHGVCVRPGHHCAKPLMRLLGVGATARASWYVYNNEADITALGDALEAAGEFFSF</sequence>
<dbReference type="InterPro" id="IPR015424">
    <property type="entry name" value="PyrdxlP-dep_Trfase"/>
</dbReference>
<protein>
    <recommendedName>
        <fullName evidence="2">cysteine desulfurase</fullName>
        <ecNumber evidence="2">2.8.1.7</ecNumber>
    </recommendedName>
</protein>
<evidence type="ECO:0000256" key="5">
    <source>
        <dbReference type="ARBA" id="ARBA00050776"/>
    </source>
</evidence>
<dbReference type="Pfam" id="PF00266">
    <property type="entry name" value="Aminotran_5"/>
    <property type="match status" value="1"/>
</dbReference>
<evidence type="ECO:0000259" key="6">
    <source>
        <dbReference type="Pfam" id="PF00266"/>
    </source>
</evidence>
<dbReference type="CDD" id="cd06453">
    <property type="entry name" value="SufS_like"/>
    <property type="match status" value="1"/>
</dbReference>
<keyword evidence="4" id="KW-0663">Pyridoxal phosphate</keyword>
<accession>A0A6J7LLT8</accession>
<evidence type="ECO:0000256" key="3">
    <source>
        <dbReference type="ARBA" id="ARBA00022679"/>
    </source>
</evidence>
<dbReference type="InterPro" id="IPR015421">
    <property type="entry name" value="PyrdxlP-dep_Trfase_major"/>
</dbReference>
<reference evidence="9" key="1">
    <citation type="submission" date="2020-05" db="EMBL/GenBank/DDBJ databases">
        <authorList>
            <person name="Chiriac C."/>
            <person name="Salcher M."/>
            <person name="Ghai R."/>
            <person name="Kavagutti S V."/>
        </authorList>
    </citation>
    <scope>NUCLEOTIDE SEQUENCE</scope>
</reference>
<dbReference type="EC" id="2.8.1.7" evidence="2"/>
<evidence type="ECO:0000256" key="4">
    <source>
        <dbReference type="ARBA" id="ARBA00022898"/>
    </source>
</evidence>
<feature type="domain" description="Aminotransferase class V" evidence="6">
    <location>
        <begin position="38"/>
        <end position="410"/>
    </location>
</feature>
<dbReference type="EMBL" id="CAFBQW010000108">
    <property type="protein sequence ID" value="CAB5066795.1"/>
    <property type="molecule type" value="Genomic_DNA"/>
</dbReference>
<dbReference type="Gene3D" id="3.90.1150.10">
    <property type="entry name" value="Aspartate Aminotransferase, domain 1"/>
    <property type="match status" value="1"/>
</dbReference>
<proteinExistence type="predicted"/>
<dbReference type="InterPro" id="IPR010970">
    <property type="entry name" value="Cys_dSase_SufS"/>
</dbReference>
<keyword evidence="3" id="KW-0808">Transferase</keyword>
<dbReference type="PANTHER" id="PTHR43586">
    <property type="entry name" value="CYSTEINE DESULFURASE"/>
    <property type="match status" value="1"/>
</dbReference>
<dbReference type="GO" id="GO:0030170">
    <property type="term" value="F:pyridoxal phosphate binding"/>
    <property type="evidence" value="ECO:0007669"/>
    <property type="project" value="InterPro"/>
</dbReference>
<evidence type="ECO:0000313" key="11">
    <source>
        <dbReference type="EMBL" id="CAB5066795.1"/>
    </source>
</evidence>
<evidence type="ECO:0000256" key="2">
    <source>
        <dbReference type="ARBA" id="ARBA00012239"/>
    </source>
</evidence>